<evidence type="ECO:0000313" key="2">
    <source>
        <dbReference type="Proteomes" id="UP000028401"/>
    </source>
</evidence>
<reference evidence="1 2" key="1">
    <citation type="submission" date="2014-06" db="EMBL/GenBank/DDBJ databases">
        <title>Draft genome sequence of the putrescine producing strain Lactococcus lactis subsp cremoris GE214.</title>
        <authorList>
            <person name="Ladero V."/>
            <person name="Linares D.M."/>
            <person name="del Rio B."/>
            <person name="Mayo B."/>
            <person name="Martin M.C."/>
            <person name="Fernandez M."/>
            <person name="Alvarez M.A."/>
        </authorList>
    </citation>
    <scope>NUCLEOTIDE SEQUENCE [LARGE SCALE GENOMIC DNA]</scope>
    <source>
        <strain evidence="1 2">GE214</strain>
    </source>
</reference>
<protein>
    <submittedName>
        <fullName evidence="1">Uncharacterized protein</fullName>
    </submittedName>
</protein>
<organism evidence="1 2">
    <name type="scientific">Lactococcus cremoris subsp. cremoris GE214</name>
    <dbReference type="NCBI Taxonomy" id="1415168"/>
    <lineage>
        <taxon>Bacteria</taxon>
        <taxon>Bacillati</taxon>
        <taxon>Bacillota</taxon>
        <taxon>Bacilli</taxon>
        <taxon>Lactobacillales</taxon>
        <taxon>Streptococcaceae</taxon>
        <taxon>Lactococcus</taxon>
        <taxon>Lactococcus cremoris subsp. cremoris</taxon>
    </lineage>
</organism>
<gene>
    <name evidence="1" type="ORF">U725_02812</name>
</gene>
<sequence>MEGYHETLGENNREQVYFAPASLLYSGNFGIQGGDILMYEIKKISDLRFFASKGNATVVLDVHPITRAKQKCFGKLKRDGIYINEAAVVNGKRQIVTCRESLPRALSHIQNIKLGNRLMAERKQGKLIGTAGGVYLITKNQERKKEKSKS</sequence>
<name>A0A084A6X5_LACLC</name>
<dbReference type="PATRIC" id="fig|1415168.3.peg.2864"/>
<accession>A0A084A6X5</accession>
<evidence type="ECO:0000313" key="1">
    <source>
        <dbReference type="EMBL" id="KEY61054.1"/>
    </source>
</evidence>
<dbReference type="AlphaFoldDB" id="A0A084A6X5"/>
<dbReference type="Proteomes" id="UP000028401">
    <property type="component" value="Unassembled WGS sequence"/>
</dbReference>
<comment type="caution">
    <text evidence="1">The sequence shown here is derived from an EMBL/GenBank/DDBJ whole genome shotgun (WGS) entry which is preliminary data.</text>
</comment>
<proteinExistence type="predicted"/>
<dbReference type="EMBL" id="AZSI01000237">
    <property type="protein sequence ID" value="KEY61054.1"/>
    <property type="molecule type" value="Genomic_DNA"/>
</dbReference>